<keyword evidence="3 9" id="KW-0813">Transport</keyword>
<gene>
    <name evidence="12" type="ORF">HID58_004705</name>
    <name evidence="11" type="ORF">HID58_045605</name>
</gene>
<keyword evidence="4" id="KW-0812">Transmembrane</keyword>
<evidence type="ECO:0000256" key="6">
    <source>
        <dbReference type="ARBA" id="ARBA00022989"/>
    </source>
</evidence>
<evidence type="ECO:0000313" key="13">
    <source>
        <dbReference type="Proteomes" id="UP000824890"/>
    </source>
</evidence>
<dbReference type="PANTHER" id="PTHR14154">
    <property type="entry name" value="UPF0041 BRAIN PROTEIN 44-RELATED"/>
    <property type="match status" value="1"/>
</dbReference>
<organism evidence="12 13">
    <name type="scientific">Brassica napus</name>
    <name type="common">Rape</name>
    <dbReference type="NCBI Taxonomy" id="3708"/>
    <lineage>
        <taxon>Eukaryota</taxon>
        <taxon>Viridiplantae</taxon>
        <taxon>Streptophyta</taxon>
        <taxon>Embryophyta</taxon>
        <taxon>Tracheophyta</taxon>
        <taxon>Spermatophyta</taxon>
        <taxon>Magnoliopsida</taxon>
        <taxon>eudicotyledons</taxon>
        <taxon>Gunneridae</taxon>
        <taxon>Pentapetalae</taxon>
        <taxon>rosids</taxon>
        <taxon>malvids</taxon>
        <taxon>Brassicales</taxon>
        <taxon>Brassicaceae</taxon>
        <taxon>Brassiceae</taxon>
        <taxon>Brassica</taxon>
    </lineage>
</organism>
<dbReference type="Gene3D" id="3.30.740.10">
    <property type="entry name" value="Protein Inhibitor Of Neuronal Nitric Oxide Synthase"/>
    <property type="match status" value="1"/>
</dbReference>
<evidence type="ECO:0000256" key="5">
    <source>
        <dbReference type="ARBA" id="ARBA00022792"/>
    </source>
</evidence>
<evidence type="ECO:0000256" key="1">
    <source>
        <dbReference type="ARBA" id="ARBA00004448"/>
    </source>
</evidence>
<dbReference type="InterPro" id="IPR005336">
    <property type="entry name" value="MPC"/>
</dbReference>
<dbReference type="Proteomes" id="UP000824890">
    <property type="component" value="Unassembled WGS sequence"/>
</dbReference>
<evidence type="ECO:0000256" key="4">
    <source>
        <dbReference type="ARBA" id="ARBA00022692"/>
    </source>
</evidence>
<keyword evidence="5 9" id="KW-0999">Mitochondrion inner membrane</keyword>
<evidence type="ECO:0000256" key="2">
    <source>
        <dbReference type="ARBA" id="ARBA00006416"/>
    </source>
</evidence>
<evidence type="ECO:0000256" key="8">
    <source>
        <dbReference type="ARBA" id="ARBA00023136"/>
    </source>
</evidence>
<evidence type="ECO:0000256" key="9">
    <source>
        <dbReference type="RuleBase" id="RU363100"/>
    </source>
</evidence>
<dbReference type="SUPFAM" id="SSF54648">
    <property type="entry name" value="DLC"/>
    <property type="match status" value="1"/>
</dbReference>
<dbReference type="Pfam" id="PF03650">
    <property type="entry name" value="MPC"/>
    <property type="match status" value="1"/>
</dbReference>
<evidence type="ECO:0000256" key="10">
    <source>
        <dbReference type="SAM" id="MobiDB-lite"/>
    </source>
</evidence>
<dbReference type="SMART" id="SM01375">
    <property type="entry name" value="Dynein_light"/>
    <property type="match status" value="1"/>
</dbReference>
<keyword evidence="6" id="KW-1133">Transmembrane helix</keyword>
<dbReference type="EMBL" id="JAGKQM010000012">
    <property type="protein sequence ID" value="KAH0896037.1"/>
    <property type="molecule type" value="Genomic_DNA"/>
</dbReference>
<evidence type="ECO:0000256" key="3">
    <source>
        <dbReference type="ARBA" id="ARBA00022448"/>
    </source>
</evidence>
<keyword evidence="8" id="KW-0472">Membrane</keyword>
<reference evidence="12 13" key="1">
    <citation type="submission" date="2021-05" db="EMBL/GenBank/DDBJ databases">
        <title>Genome Assembly of Synthetic Allotetraploid Brassica napus Reveals Homoeologous Exchanges between Subgenomes.</title>
        <authorList>
            <person name="Davis J.T."/>
        </authorList>
    </citation>
    <scope>NUCLEOTIDE SEQUENCE [LARGE SCALE GENOMIC DNA]</scope>
    <source>
        <strain evidence="13">cv. Da-Ae</strain>
        <tissue evidence="12">Seedling</tissue>
    </source>
</reference>
<proteinExistence type="inferred from homology"/>
<comment type="caution">
    <text evidence="12">The sequence shown here is derived from an EMBL/GenBank/DDBJ whole genome shotgun (WGS) entry which is preliminary data.</text>
</comment>
<comment type="subcellular location">
    <subcellularLocation>
        <location evidence="1 9">Mitochondrion inner membrane</location>
        <topology evidence="1 9">Multi-pass membrane protein</topology>
    </subcellularLocation>
</comment>
<evidence type="ECO:0000313" key="12">
    <source>
        <dbReference type="EMBL" id="KAH0937244.1"/>
    </source>
</evidence>
<evidence type="ECO:0000313" key="11">
    <source>
        <dbReference type="EMBL" id="KAH0896037.1"/>
    </source>
</evidence>
<keyword evidence="13" id="KW-1185">Reference proteome</keyword>
<dbReference type="InterPro" id="IPR001372">
    <property type="entry name" value="Dynein_light_chain_typ-1/2"/>
</dbReference>
<feature type="compositionally biased region" description="Basic and acidic residues" evidence="10">
    <location>
        <begin position="67"/>
        <end position="85"/>
    </location>
</feature>
<feature type="region of interest" description="Disordered" evidence="10">
    <location>
        <begin position="29"/>
        <end position="102"/>
    </location>
</feature>
<comment type="function">
    <text evidence="9">Mediates the uptake of pyruvate into mitochondria.</text>
</comment>
<keyword evidence="7 9" id="KW-0496">Mitochondrion</keyword>
<evidence type="ECO:0000256" key="7">
    <source>
        <dbReference type="ARBA" id="ARBA00023128"/>
    </source>
</evidence>
<name>A0ABQ8E6J0_BRANA</name>
<feature type="compositionally biased region" description="Basic and acidic residues" evidence="10">
    <location>
        <begin position="92"/>
        <end position="102"/>
    </location>
</feature>
<comment type="similarity">
    <text evidence="2 9">Belongs to the mitochondrial pyruvate carrier (MPC) (TC 2.A.105) family.</text>
</comment>
<protein>
    <recommendedName>
        <fullName evidence="9">Mitochondrial pyruvate carrier</fullName>
    </recommendedName>
</protein>
<accession>A0ABQ8E6J0</accession>
<dbReference type="EMBL" id="JAGKQM010000002">
    <property type="protein sequence ID" value="KAH0937244.1"/>
    <property type="molecule type" value="Genomic_DNA"/>
</dbReference>
<dbReference type="InterPro" id="IPR037177">
    <property type="entry name" value="DLC_sf"/>
</dbReference>
<dbReference type="Pfam" id="PF01221">
    <property type="entry name" value="Dynein_light"/>
    <property type="match status" value="1"/>
</dbReference>
<sequence length="290" mass="32218">MNMATEEKPKKKKSLMSFYKFSTTTSKQSLINPKFKPNKDSIPPSSLSQEDASKPIVPRPNKMPNHLVRDIFELETSSKERKKGGDGGGAAEEGRKSVSHVERDTTARIAAAAEMLTVRILAADMPGFMQAHAFRCARTTLDSLEKFSSKHMAFNLKKEFDKGYGPAWHCIVGSSFGVDKMAASGFQAFLNSPVGPKTTHFWGPIANWGFVAAGLVDMQKPPEMISGNMTSAMCIYSALFMRFAWMVQPRNYLLLACHASNETVQLYQLSRWARSQGYLSSTKEEEKPAQ</sequence>